<accession>A0A645I8U4</accession>
<proteinExistence type="predicted"/>
<dbReference type="InterPro" id="IPR046492">
    <property type="entry name" value="DUF6585"/>
</dbReference>
<dbReference type="AlphaFoldDB" id="A0A645I8U4"/>
<protein>
    <submittedName>
        <fullName evidence="1">Uncharacterized protein</fullName>
    </submittedName>
</protein>
<evidence type="ECO:0000313" key="1">
    <source>
        <dbReference type="EMBL" id="MPN47777.1"/>
    </source>
</evidence>
<comment type="caution">
    <text evidence="1">The sequence shown here is derived from an EMBL/GenBank/DDBJ whole genome shotgun (WGS) entry which is preliminary data.</text>
</comment>
<gene>
    <name evidence="1" type="ORF">SDC9_195381</name>
</gene>
<sequence length="111" mass="13500">MMFFIYLVVYAFTSSITVYPDSLIVKKSFRTVKVQWNEIGRISVLKYRKNKYNVYLIPTTLRENSDFKRNIKVNWEYYNYEELVSKILDNCRNNKNVNIDKEIYEVINFNK</sequence>
<reference evidence="1" key="1">
    <citation type="submission" date="2019-08" db="EMBL/GenBank/DDBJ databases">
        <authorList>
            <person name="Kucharzyk K."/>
            <person name="Murdoch R.W."/>
            <person name="Higgins S."/>
            <person name="Loffler F."/>
        </authorList>
    </citation>
    <scope>NUCLEOTIDE SEQUENCE</scope>
</reference>
<name>A0A645I8U4_9ZZZZ</name>
<dbReference type="Pfam" id="PF20226">
    <property type="entry name" value="DUF6585"/>
    <property type="match status" value="1"/>
</dbReference>
<dbReference type="EMBL" id="VSSQ01109524">
    <property type="protein sequence ID" value="MPN47777.1"/>
    <property type="molecule type" value="Genomic_DNA"/>
</dbReference>
<organism evidence="1">
    <name type="scientific">bioreactor metagenome</name>
    <dbReference type="NCBI Taxonomy" id="1076179"/>
    <lineage>
        <taxon>unclassified sequences</taxon>
        <taxon>metagenomes</taxon>
        <taxon>ecological metagenomes</taxon>
    </lineage>
</organism>